<dbReference type="InterPro" id="IPR023997">
    <property type="entry name" value="TonB-dep_OMP_SusC/RagA_CS"/>
</dbReference>
<comment type="caution">
    <text evidence="17">The sequence shown here is derived from an EMBL/GenBank/DDBJ whole genome shotgun (WGS) entry which is preliminary data.</text>
</comment>
<keyword evidence="3 11" id="KW-1134">Transmembrane beta strand</keyword>
<name>A0AAP2GS35_9BACT</name>
<keyword evidence="6" id="KW-0408">Iron</keyword>
<dbReference type="GO" id="GO:0006826">
    <property type="term" value="P:iron ion transport"/>
    <property type="evidence" value="ECO:0007669"/>
    <property type="project" value="UniProtKB-KW"/>
</dbReference>
<dbReference type="Proteomes" id="UP001319080">
    <property type="component" value="Unassembled WGS sequence"/>
</dbReference>
<dbReference type="NCBIfam" id="TIGR04057">
    <property type="entry name" value="SusC_RagA_signa"/>
    <property type="match status" value="1"/>
</dbReference>
<accession>A0AAP2GS35</accession>
<dbReference type="InterPro" id="IPR023996">
    <property type="entry name" value="TonB-dep_OMP_SusC/RagA"/>
</dbReference>
<evidence type="ECO:0000256" key="1">
    <source>
        <dbReference type="ARBA" id="ARBA00004571"/>
    </source>
</evidence>
<dbReference type="NCBIfam" id="TIGR04056">
    <property type="entry name" value="OMP_RagA_SusC"/>
    <property type="match status" value="1"/>
</dbReference>
<dbReference type="EMBL" id="JAHESE010000027">
    <property type="protein sequence ID" value="MBT1710939.1"/>
    <property type="molecule type" value="Genomic_DNA"/>
</dbReference>
<dbReference type="Gene3D" id="2.170.130.10">
    <property type="entry name" value="TonB-dependent receptor, plug domain"/>
    <property type="match status" value="1"/>
</dbReference>
<keyword evidence="18" id="KW-1185">Reference proteome</keyword>
<evidence type="ECO:0000256" key="4">
    <source>
        <dbReference type="ARBA" id="ARBA00022496"/>
    </source>
</evidence>
<feature type="region of interest" description="Disordered" evidence="13">
    <location>
        <begin position="198"/>
        <end position="221"/>
    </location>
</feature>
<evidence type="ECO:0000259" key="16">
    <source>
        <dbReference type="Pfam" id="PF07715"/>
    </source>
</evidence>
<proteinExistence type="inferred from homology"/>
<dbReference type="InterPro" id="IPR000531">
    <property type="entry name" value="Beta-barrel_TonB"/>
</dbReference>
<dbReference type="Pfam" id="PF00593">
    <property type="entry name" value="TonB_dep_Rec_b-barrel"/>
    <property type="match status" value="1"/>
</dbReference>
<dbReference type="InterPro" id="IPR036942">
    <property type="entry name" value="Beta-barrel_TonB_sf"/>
</dbReference>
<evidence type="ECO:0000256" key="12">
    <source>
        <dbReference type="RuleBase" id="RU003357"/>
    </source>
</evidence>
<dbReference type="RefSeq" id="WP_254086512.1">
    <property type="nucleotide sequence ID" value="NZ_JAHESE010000027.1"/>
</dbReference>
<sequence length="1054" mass="113571">MKRILLVCLTAMFALASSAVWAQERTVTGRITSAEDGSPLPGVNVVLKGTTNGTVTDVSGAYTLKVPAEGGVLIFTFIGLTSQEMEIGNRASVDVAMTQDTQQLSEVVVTALGEQASKKSIGYAVQDIKSDELLKAREANVVNSLSGKIAGVQITNSSGSVGASSRIVIRGSNSFGNNQPLFVVDGVPISNEGFGSIGPSTTVGTGTGTGTDGVNRGNAAADLNPDDIESITVLKGPNAAALYGSRGANGVIIVKTKSGKRGAGLGIQVNSSVTFDKPFRLPDYQNSYGQGSGGIFSFEDGAGGGLNDGTDESWGPRLDVGTSLPQFNSPVVDGVRQPTPWVSHPDNIKDFFETGKTVVNSVSISGGGDKGAVRLSYTRQSQDGMIPNTDQDKNTVAINANLSVTEKFNISASANFVNTHSDNLPGYGYSGQNVMQQFVWFGRQVDIAELKNYQNAAGEKYSWNYNYHNNPYFTLNENLNGMDRNRVYGNVKAQYRFNDWLSVFVRTGTDYYSYLNTGRIAAGDIDNPQGEYSETSNTFSEVNSDFLLSFNKSLSDDIVLSLNAGGNRMTQRKHQITGNADELAVPGIYTLGNSKVALRTSSYENTKRINSLYFSGQIGFRDALFLDFSGRNDWSSTLPDGNNSYFYPAANVSVVISELAGLQSNVLTSLKVRGGFAQVGSDTDPFRLLNYVTFGDSWNAGTKLPNLFVDNTLSNPDLEPQRTNSLEFGVDASLFNNKVRAELTYYNQKTTKQLIAVPVSSSSGYLEKYINAGEISNKGVELTLGVTPLSTASGFQWDFTVNFAKNVNQVVELYPGVEQYVLGTYWSMQVAAVPGQRFGTLYGYGFERDPQGRIIHESGLPVTSTTPKALGNYTPDWTGGFNNQFSYKGILLSFLIDVKRGGDVYSMTTAWGRYAGILEETLKGREAGIVGDGVMNVGSAETPEYVTNNIVVTAEDYNKAAFSNTITESSIFDASYVKLREVRLGYTVPNSLLGKLPIRDVTFAVTGRNLALLYSKIPHVDPETSFSNTNVQGLEFGQSPSARSIGFNIGFKLQ</sequence>
<reference evidence="17 18" key="1">
    <citation type="submission" date="2021-05" db="EMBL/GenBank/DDBJ databases">
        <title>A Polyphasic approach of four new species of the genus Ohtaekwangia: Ohtaekwangia histidinii sp. nov., Ohtaekwangia cretensis sp. nov., Ohtaekwangia indiensis sp. nov., Ohtaekwangia reichenbachii sp. nov. from diverse environment.</title>
        <authorList>
            <person name="Octaviana S."/>
        </authorList>
    </citation>
    <scope>NUCLEOTIDE SEQUENCE [LARGE SCALE GENOMIC DNA]</scope>
    <source>
        <strain evidence="17 18">PWU5</strain>
    </source>
</reference>
<keyword evidence="14" id="KW-0732">Signal</keyword>
<evidence type="ECO:0000313" key="18">
    <source>
        <dbReference type="Proteomes" id="UP001319080"/>
    </source>
</evidence>
<evidence type="ECO:0000256" key="7">
    <source>
        <dbReference type="ARBA" id="ARBA00023065"/>
    </source>
</evidence>
<dbReference type="InterPro" id="IPR012910">
    <property type="entry name" value="Plug_dom"/>
</dbReference>
<dbReference type="Pfam" id="PF13715">
    <property type="entry name" value="CarbopepD_reg_2"/>
    <property type="match status" value="1"/>
</dbReference>
<dbReference type="Gene3D" id="2.60.40.1120">
    <property type="entry name" value="Carboxypeptidase-like, regulatory domain"/>
    <property type="match status" value="1"/>
</dbReference>
<keyword evidence="8 12" id="KW-0798">TonB box</keyword>
<feature type="chain" id="PRO_5042940149" evidence="14">
    <location>
        <begin position="23"/>
        <end position="1054"/>
    </location>
</feature>
<evidence type="ECO:0000259" key="15">
    <source>
        <dbReference type="Pfam" id="PF00593"/>
    </source>
</evidence>
<gene>
    <name evidence="17" type="ORF">KK062_22035</name>
</gene>
<feature type="signal peptide" evidence="14">
    <location>
        <begin position="1"/>
        <end position="22"/>
    </location>
</feature>
<comment type="similarity">
    <text evidence="11 12">Belongs to the TonB-dependent receptor family.</text>
</comment>
<dbReference type="PANTHER" id="PTHR32552">
    <property type="entry name" value="FERRICHROME IRON RECEPTOR-RELATED"/>
    <property type="match status" value="1"/>
</dbReference>
<dbReference type="GO" id="GO:0009279">
    <property type="term" value="C:cell outer membrane"/>
    <property type="evidence" value="ECO:0007669"/>
    <property type="project" value="UniProtKB-SubCell"/>
</dbReference>
<keyword evidence="10 11" id="KW-0998">Cell outer membrane</keyword>
<feature type="domain" description="TonB-dependent receptor plug" evidence="16">
    <location>
        <begin position="118"/>
        <end position="251"/>
    </location>
</feature>
<evidence type="ECO:0000256" key="11">
    <source>
        <dbReference type="PROSITE-ProRule" id="PRU01360"/>
    </source>
</evidence>
<dbReference type="InterPro" id="IPR037066">
    <property type="entry name" value="Plug_dom_sf"/>
</dbReference>
<evidence type="ECO:0000256" key="10">
    <source>
        <dbReference type="ARBA" id="ARBA00023237"/>
    </source>
</evidence>
<dbReference type="InterPro" id="IPR008969">
    <property type="entry name" value="CarboxyPept-like_regulatory"/>
</dbReference>
<evidence type="ECO:0000256" key="14">
    <source>
        <dbReference type="SAM" id="SignalP"/>
    </source>
</evidence>
<dbReference type="AlphaFoldDB" id="A0AAP2GS35"/>
<dbReference type="SUPFAM" id="SSF56935">
    <property type="entry name" value="Porins"/>
    <property type="match status" value="1"/>
</dbReference>
<keyword evidence="4" id="KW-0410">Iron transport</keyword>
<evidence type="ECO:0000256" key="8">
    <source>
        <dbReference type="ARBA" id="ARBA00023077"/>
    </source>
</evidence>
<organism evidence="17 18">
    <name type="scientific">Dawidia cretensis</name>
    <dbReference type="NCBI Taxonomy" id="2782350"/>
    <lineage>
        <taxon>Bacteria</taxon>
        <taxon>Pseudomonadati</taxon>
        <taxon>Bacteroidota</taxon>
        <taxon>Cytophagia</taxon>
        <taxon>Cytophagales</taxon>
        <taxon>Chryseotaleaceae</taxon>
        <taxon>Dawidia</taxon>
    </lineage>
</organism>
<dbReference type="SUPFAM" id="SSF49464">
    <property type="entry name" value="Carboxypeptidase regulatory domain-like"/>
    <property type="match status" value="1"/>
</dbReference>
<protein>
    <submittedName>
        <fullName evidence="17">SusC/RagA family TonB-linked outer membrane protein</fullName>
    </submittedName>
</protein>
<keyword evidence="5 11" id="KW-0812">Transmembrane</keyword>
<dbReference type="PROSITE" id="PS52016">
    <property type="entry name" value="TONB_DEPENDENT_REC_3"/>
    <property type="match status" value="1"/>
</dbReference>
<comment type="subcellular location">
    <subcellularLocation>
        <location evidence="1 11">Cell outer membrane</location>
        <topology evidence="1 11">Multi-pass membrane protein</topology>
    </subcellularLocation>
</comment>
<feature type="domain" description="TonB-dependent receptor-like beta-barrel" evidence="15">
    <location>
        <begin position="452"/>
        <end position="853"/>
    </location>
</feature>
<keyword evidence="7" id="KW-0406">Ion transport</keyword>
<evidence type="ECO:0000256" key="3">
    <source>
        <dbReference type="ARBA" id="ARBA00022452"/>
    </source>
</evidence>
<evidence type="ECO:0000256" key="13">
    <source>
        <dbReference type="SAM" id="MobiDB-lite"/>
    </source>
</evidence>
<evidence type="ECO:0000256" key="2">
    <source>
        <dbReference type="ARBA" id="ARBA00022448"/>
    </source>
</evidence>
<dbReference type="Gene3D" id="2.40.170.20">
    <property type="entry name" value="TonB-dependent receptor, beta-barrel domain"/>
    <property type="match status" value="1"/>
</dbReference>
<keyword evidence="9 11" id="KW-0472">Membrane</keyword>
<evidence type="ECO:0000256" key="9">
    <source>
        <dbReference type="ARBA" id="ARBA00023136"/>
    </source>
</evidence>
<keyword evidence="2 11" id="KW-0813">Transport</keyword>
<dbReference type="InterPro" id="IPR039426">
    <property type="entry name" value="TonB-dep_rcpt-like"/>
</dbReference>
<dbReference type="Pfam" id="PF07715">
    <property type="entry name" value="Plug"/>
    <property type="match status" value="1"/>
</dbReference>
<evidence type="ECO:0000313" key="17">
    <source>
        <dbReference type="EMBL" id="MBT1710939.1"/>
    </source>
</evidence>
<dbReference type="PANTHER" id="PTHR32552:SF81">
    <property type="entry name" value="TONB-DEPENDENT OUTER MEMBRANE RECEPTOR"/>
    <property type="match status" value="1"/>
</dbReference>
<evidence type="ECO:0000256" key="6">
    <source>
        <dbReference type="ARBA" id="ARBA00023004"/>
    </source>
</evidence>
<evidence type="ECO:0000256" key="5">
    <source>
        <dbReference type="ARBA" id="ARBA00022692"/>
    </source>
</evidence>